<reference evidence="1" key="1">
    <citation type="journal article" date="2023" name="PLoS Negl. Trop. Dis.">
        <title>A genome sequence for Biomphalaria pfeifferi, the major vector snail for the human-infecting parasite Schistosoma mansoni.</title>
        <authorList>
            <person name="Bu L."/>
            <person name="Lu L."/>
            <person name="Laidemitt M.R."/>
            <person name="Zhang S.M."/>
            <person name="Mutuku M."/>
            <person name="Mkoji G."/>
            <person name="Steinauer M."/>
            <person name="Loker E.S."/>
        </authorList>
    </citation>
    <scope>NUCLEOTIDE SEQUENCE</scope>
    <source>
        <strain evidence="1">KasaAsao</strain>
    </source>
</reference>
<comment type="caution">
    <text evidence="1">The sequence shown here is derived from an EMBL/GenBank/DDBJ whole genome shotgun (WGS) entry which is preliminary data.</text>
</comment>
<dbReference type="Gene3D" id="3.50.50.60">
    <property type="entry name" value="FAD/NAD(P)-binding domain"/>
    <property type="match status" value="1"/>
</dbReference>
<evidence type="ECO:0000313" key="1">
    <source>
        <dbReference type="EMBL" id="KAK0055897.1"/>
    </source>
</evidence>
<name>A0AAD8BKN3_BIOPF</name>
<dbReference type="AlphaFoldDB" id="A0AAD8BKN3"/>
<dbReference type="SUPFAM" id="SSF51905">
    <property type="entry name" value="FAD/NAD(P)-binding domain"/>
    <property type="match status" value="1"/>
</dbReference>
<dbReference type="InterPro" id="IPR036188">
    <property type="entry name" value="FAD/NAD-bd_sf"/>
</dbReference>
<keyword evidence="2" id="KW-1185">Reference proteome</keyword>
<sequence>MNDYQRKLNIKVQFNTNIQNIHSVSNHTAPDGHVFTMNDQKGQDYVCRTLIMATGVSTPNIPQISGIDYTIGYESMSVDPENYEGKTVLILVRRQAILYR</sequence>
<dbReference type="EMBL" id="JASAOG010000065">
    <property type="protein sequence ID" value="KAK0055897.1"/>
    <property type="molecule type" value="Genomic_DNA"/>
</dbReference>
<reference evidence="1" key="2">
    <citation type="submission" date="2023-04" db="EMBL/GenBank/DDBJ databases">
        <authorList>
            <person name="Bu L."/>
            <person name="Lu L."/>
            <person name="Laidemitt M.R."/>
            <person name="Zhang S.M."/>
            <person name="Mutuku M."/>
            <person name="Mkoji G."/>
            <person name="Steinauer M."/>
            <person name="Loker E.S."/>
        </authorList>
    </citation>
    <scope>NUCLEOTIDE SEQUENCE</scope>
    <source>
        <strain evidence="1">KasaAsao</strain>
        <tissue evidence="1">Whole Snail</tissue>
    </source>
</reference>
<dbReference type="Proteomes" id="UP001233172">
    <property type="component" value="Unassembled WGS sequence"/>
</dbReference>
<gene>
    <name evidence="1" type="ORF">Bpfe_014566</name>
</gene>
<proteinExistence type="predicted"/>
<protein>
    <submittedName>
        <fullName evidence="1">FAD-dependent oxidoreductase domain-containing protein 2</fullName>
    </submittedName>
</protein>
<evidence type="ECO:0000313" key="2">
    <source>
        <dbReference type="Proteomes" id="UP001233172"/>
    </source>
</evidence>
<organism evidence="1 2">
    <name type="scientific">Biomphalaria pfeifferi</name>
    <name type="common">Bloodfluke planorb</name>
    <name type="synonym">Freshwater snail</name>
    <dbReference type="NCBI Taxonomy" id="112525"/>
    <lineage>
        <taxon>Eukaryota</taxon>
        <taxon>Metazoa</taxon>
        <taxon>Spiralia</taxon>
        <taxon>Lophotrochozoa</taxon>
        <taxon>Mollusca</taxon>
        <taxon>Gastropoda</taxon>
        <taxon>Heterobranchia</taxon>
        <taxon>Euthyneura</taxon>
        <taxon>Panpulmonata</taxon>
        <taxon>Hygrophila</taxon>
        <taxon>Lymnaeoidea</taxon>
        <taxon>Planorbidae</taxon>
        <taxon>Biomphalaria</taxon>
    </lineage>
</organism>
<accession>A0AAD8BKN3</accession>